<reference evidence="3 4" key="1">
    <citation type="journal article" date="2016" name="Int. J. Syst. Evol. Microbiol.">
        <title>Oceanobacillus halophilus sp. nov., a novel moderately halophilic bacterium from a hypersaline lake.</title>
        <authorList>
            <person name="Amoozegar M.A."/>
            <person name="Bagheri M."/>
            <person name="Makhdoumi A."/>
            <person name="Nikou M.M."/>
            <person name="Fazeli S.A.S."/>
            <person name="Schumann P."/>
            <person name="Sproer C."/>
            <person name="Sanchez-Porro C."/>
            <person name="Ventosa A."/>
        </authorList>
    </citation>
    <scope>NUCLEOTIDE SEQUENCE [LARGE SCALE GENOMIC DNA]</scope>
    <source>
        <strain evidence="3 4">DSM 23996</strain>
    </source>
</reference>
<dbReference type="PANTHER" id="PTHR14969">
    <property type="entry name" value="SPHINGOSINE-1-PHOSPHATE PHOSPHOHYDROLASE"/>
    <property type="match status" value="1"/>
</dbReference>
<feature type="transmembrane region" description="Helical" evidence="1">
    <location>
        <begin position="172"/>
        <end position="192"/>
    </location>
</feature>
<evidence type="ECO:0000256" key="1">
    <source>
        <dbReference type="SAM" id="Phobius"/>
    </source>
</evidence>
<name>A0A494ZXM8_9BACI</name>
<dbReference type="CDD" id="cd03392">
    <property type="entry name" value="PAP2_like_2"/>
    <property type="match status" value="1"/>
</dbReference>
<dbReference type="OrthoDB" id="9789113at2"/>
<feature type="domain" description="Phosphatidic acid phosphatase type 2/haloperoxidase" evidence="2">
    <location>
        <begin position="77"/>
        <end position="189"/>
    </location>
</feature>
<keyword evidence="4" id="KW-1185">Reference proteome</keyword>
<dbReference type="PANTHER" id="PTHR14969:SF13">
    <property type="entry name" value="AT30094P"/>
    <property type="match status" value="1"/>
</dbReference>
<dbReference type="InterPro" id="IPR000326">
    <property type="entry name" value="PAP2/HPO"/>
</dbReference>
<evidence type="ECO:0000313" key="4">
    <source>
        <dbReference type="Proteomes" id="UP000269301"/>
    </source>
</evidence>
<dbReference type="AlphaFoldDB" id="A0A494ZXM8"/>
<keyword evidence="1" id="KW-0472">Membrane</keyword>
<dbReference type="Pfam" id="PF01569">
    <property type="entry name" value="PAP2"/>
    <property type="match status" value="1"/>
</dbReference>
<feature type="transmembrane region" description="Helical" evidence="1">
    <location>
        <begin position="111"/>
        <end position="135"/>
    </location>
</feature>
<feature type="transmembrane region" description="Helical" evidence="1">
    <location>
        <begin position="43"/>
        <end position="67"/>
    </location>
</feature>
<organism evidence="3 4">
    <name type="scientific">Oceanobacillus halophilus</name>
    <dbReference type="NCBI Taxonomy" id="930130"/>
    <lineage>
        <taxon>Bacteria</taxon>
        <taxon>Bacillati</taxon>
        <taxon>Bacillota</taxon>
        <taxon>Bacilli</taxon>
        <taxon>Bacillales</taxon>
        <taxon>Bacillaceae</taxon>
        <taxon>Oceanobacillus</taxon>
    </lineage>
</organism>
<keyword evidence="1" id="KW-1133">Transmembrane helix</keyword>
<evidence type="ECO:0000259" key="2">
    <source>
        <dbReference type="SMART" id="SM00014"/>
    </source>
</evidence>
<gene>
    <name evidence="3" type="ORF">D8M06_14530</name>
</gene>
<dbReference type="Proteomes" id="UP000269301">
    <property type="component" value="Unassembled WGS sequence"/>
</dbReference>
<dbReference type="Gene3D" id="1.20.144.10">
    <property type="entry name" value="Phosphatidic acid phosphatase type 2/haloperoxidase"/>
    <property type="match status" value="2"/>
</dbReference>
<feature type="transmembrane region" description="Helical" evidence="1">
    <location>
        <begin position="147"/>
        <end position="166"/>
    </location>
</feature>
<dbReference type="SMART" id="SM00014">
    <property type="entry name" value="acidPPc"/>
    <property type="match status" value="1"/>
</dbReference>
<sequence>MLIIAFLPTIIWTVQITNGYMPYMDQWTRELVIRVENTTVYEIFFTITNLGSREFLLPFVLLLTIIIRIIYRKWLPAIIFSGGTYITYKLNGWMKNLIQRERPSILEEANAIGNSFPSGHAMISTVCYGLLAYFLTKKIKSKSKVTGIQITLFSIIFLIGISRYMINVHYLTDVLAGYVIGLICMVSFLFLFEISQAKQSPPQVRGKSHLQ</sequence>
<dbReference type="EMBL" id="RBZP01000014">
    <property type="protein sequence ID" value="RKQ31317.1"/>
    <property type="molecule type" value="Genomic_DNA"/>
</dbReference>
<dbReference type="SUPFAM" id="SSF48317">
    <property type="entry name" value="Acid phosphatase/Vanadium-dependent haloperoxidase"/>
    <property type="match status" value="1"/>
</dbReference>
<comment type="caution">
    <text evidence="3">The sequence shown here is derived from an EMBL/GenBank/DDBJ whole genome shotgun (WGS) entry which is preliminary data.</text>
</comment>
<keyword evidence="1" id="KW-0812">Transmembrane</keyword>
<accession>A0A494ZXM8</accession>
<protein>
    <submittedName>
        <fullName evidence="3">Phosphatase PAP2 family protein</fullName>
    </submittedName>
</protein>
<dbReference type="InterPro" id="IPR036938">
    <property type="entry name" value="PAP2/HPO_sf"/>
</dbReference>
<proteinExistence type="predicted"/>
<evidence type="ECO:0000313" key="3">
    <source>
        <dbReference type="EMBL" id="RKQ31317.1"/>
    </source>
</evidence>